<evidence type="ECO:0000256" key="6">
    <source>
        <dbReference type="SAM" id="Phobius"/>
    </source>
</evidence>
<accession>A0A7S7NL12</accession>
<evidence type="ECO:0000313" key="9">
    <source>
        <dbReference type="EMBL" id="QOY85608.1"/>
    </source>
</evidence>
<dbReference type="PANTHER" id="PTHR32347">
    <property type="entry name" value="EFFLUX SYSTEM COMPONENT YKNX-RELATED"/>
    <property type="match status" value="1"/>
</dbReference>
<dbReference type="Pfam" id="PF25917">
    <property type="entry name" value="BSH_RND"/>
    <property type="match status" value="1"/>
</dbReference>
<keyword evidence="10" id="KW-1185">Reference proteome</keyword>
<reference evidence="9 10" key="1">
    <citation type="submission" date="2020-10" db="EMBL/GenBank/DDBJ databases">
        <title>Complete genome sequence of Paludibaculum fermentans P105T, a facultatively anaerobic acidobacterium capable of dissimilatory Fe(III) reduction.</title>
        <authorList>
            <person name="Dedysh S.N."/>
            <person name="Beletsky A.V."/>
            <person name="Kulichevskaya I.S."/>
            <person name="Mardanov A.V."/>
            <person name="Ravin N.V."/>
        </authorList>
    </citation>
    <scope>NUCLEOTIDE SEQUENCE [LARGE SCALE GENOMIC DNA]</scope>
    <source>
        <strain evidence="9 10">P105</strain>
    </source>
</reference>
<dbReference type="Gene3D" id="1.10.287.470">
    <property type="entry name" value="Helix hairpin bin"/>
    <property type="match status" value="1"/>
</dbReference>
<keyword evidence="6" id="KW-1133">Transmembrane helix</keyword>
<evidence type="ECO:0000256" key="2">
    <source>
        <dbReference type="ARBA" id="ARBA00009477"/>
    </source>
</evidence>
<dbReference type="InterPro" id="IPR006143">
    <property type="entry name" value="RND_pump_MFP"/>
</dbReference>
<sequence length="431" mass="46349">MVMTTSVVEVQENLGVAPGKRRWKRILWWLVILIAVGIGAAILVGRYQAAAAEPSVHYRTEEARTGNLTVTVTATGQLLPTRTVDVGSEVSGIIDAVLVNYNDFVKVGQVLAKINTEKLEAQVLQDRASLETARAKVQDAKVTVEETEAEYKRIEAARERSKGQLPSQHDLDTAKAAYGRAKVAVSSAQAAVTQAEATLSINLTNVSKAVIKSPVDGIVLARNVEPGQTIAASFAVTTMFQLAEDLTRMKLQVNIDEADIGEVKEGQKVTFTVDAYPGQNFPGRITQLRYQSTTTNNVVTYLAVISVDNQKMLLRPGMTATATITVQSLNNALLVPNVALRFEPATLAAGPQGDQRSFFRKLMPGPPPMPDRKAETEDPAATGPRVWVLKDQQPVAVPVKTGVTNGKVTEIRSGSLAAGVPLIVEAMKGMK</sequence>
<evidence type="ECO:0000256" key="4">
    <source>
        <dbReference type="SAM" id="Coils"/>
    </source>
</evidence>
<evidence type="ECO:0000256" key="1">
    <source>
        <dbReference type="ARBA" id="ARBA00004196"/>
    </source>
</evidence>
<feature type="transmembrane region" description="Helical" evidence="6">
    <location>
        <begin position="26"/>
        <end position="47"/>
    </location>
</feature>
<comment type="subcellular location">
    <subcellularLocation>
        <location evidence="1">Cell envelope</location>
    </subcellularLocation>
</comment>
<evidence type="ECO:0000259" key="7">
    <source>
        <dbReference type="Pfam" id="PF25917"/>
    </source>
</evidence>
<dbReference type="KEGG" id="pfer:IRI77_22610"/>
<dbReference type="InterPro" id="IPR050465">
    <property type="entry name" value="UPF0194_transport"/>
</dbReference>
<dbReference type="Gene3D" id="2.40.50.100">
    <property type="match status" value="1"/>
</dbReference>
<name>A0A7S7NL12_PALFE</name>
<comment type="similarity">
    <text evidence="2">Belongs to the membrane fusion protein (MFP) (TC 8.A.1) family.</text>
</comment>
<feature type="domain" description="Multidrug resistance protein MdtA-like barrel-sandwich hybrid" evidence="7">
    <location>
        <begin position="82"/>
        <end position="233"/>
    </location>
</feature>
<feature type="region of interest" description="Disordered" evidence="5">
    <location>
        <begin position="362"/>
        <end position="381"/>
    </location>
</feature>
<keyword evidence="3 4" id="KW-0175">Coiled coil</keyword>
<gene>
    <name evidence="9" type="ORF">IRI77_22610</name>
</gene>
<dbReference type="AlphaFoldDB" id="A0A7S7NL12"/>
<dbReference type="InterPro" id="IPR058792">
    <property type="entry name" value="Beta-barrel_RND_2"/>
</dbReference>
<keyword evidence="6" id="KW-0472">Membrane</keyword>
<dbReference type="InterPro" id="IPR058625">
    <property type="entry name" value="MdtA-like_BSH"/>
</dbReference>
<dbReference type="FunFam" id="2.40.30.170:FF:000010">
    <property type="entry name" value="Efflux RND transporter periplasmic adaptor subunit"/>
    <property type="match status" value="1"/>
</dbReference>
<dbReference type="GO" id="GO:0030313">
    <property type="term" value="C:cell envelope"/>
    <property type="evidence" value="ECO:0007669"/>
    <property type="project" value="UniProtKB-SubCell"/>
</dbReference>
<dbReference type="NCBIfam" id="TIGR01730">
    <property type="entry name" value="RND_mfp"/>
    <property type="match status" value="1"/>
</dbReference>
<dbReference type="GO" id="GO:0016020">
    <property type="term" value="C:membrane"/>
    <property type="evidence" value="ECO:0007669"/>
    <property type="project" value="InterPro"/>
</dbReference>
<dbReference type="Proteomes" id="UP000593892">
    <property type="component" value="Chromosome"/>
</dbReference>
<evidence type="ECO:0000313" key="10">
    <source>
        <dbReference type="Proteomes" id="UP000593892"/>
    </source>
</evidence>
<evidence type="ECO:0000259" key="8">
    <source>
        <dbReference type="Pfam" id="PF25954"/>
    </source>
</evidence>
<dbReference type="PANTHER" id="PTHR32347:SF14">
    <property type="entry name" value="EFFLUX SYSTEM COMPONENT YKNX-RELATED"/>
    <property type="match status" value="1"/>
</dbReference>
<protein>
    <submittedName>
        <fullName evidence="9">Efflux RND transporter periplasmic adaptor subunit</fullName>
    </submittedName>
</protein>
<organism evidence="9 10">
    <name type="scientific">Paludibaculum fermentans</name>
    <dbReference type="NCBI Taxonomy" id="1473598"/>
    <lineage>
        <taxon>Bacteria</taxon>
        <taxon>Pseudomonadati</taxon>
        <taxon>Acidobacteriota</taxon>
        <taxon>Terriglobia</taxon>
        <taxon>Bryobacterales</taxon>
        <taxon>Bryobacteraceae</taxon>
        <taxon>Paludibaculum</taxon>
    </lineage>
</organism>
<proteinExistence type="inferred from homology"/>
<feature type="coiled-coil region" evidence="4">
    <location>
        <begin position="130"/>
        <end position="164"/>
    </location>
</feature>
<dbReference type="GO" id="GO:0022857">
    <property type="term" value="F:transmembrane transporter activity"/>
    <property type="evidence" value="ECO:0007669"/>
    <property type="project" value="InterPro"/>
</dbReference>
<dbReference type="Pfam" id="PF25954">
    <property type="entry name" value="Beta-barrel_RND_2"/>
    <property type="match status" value="1"/>
</dbReference>
<dbReference type="SUPFAM" id="SSF111369">
    <property type="entry name" value="HlyD-like secretion proteins"/>
    <property type="match status" value="1"/>
</dbReference>
<evidence type="ECO:0000256" key="3">
    <source>
        <dbReference type="ARBA" id="ARBA00023054"/>
    </source>
</evidence>
<keyword evidence="6" id="KW-0812">Transmembrane</keyword>
<evidence type="ECO:0000256" key="5">
    <source>
        <dbReference type="SAM" id="MobiDB-lite"/>
    </source>
</evidence>
<dbReference type="EMBL" id="CP063849">
    <property type="protein sequence ID" value="QOY85608.1"/>
    <property type="molecule type" value="Genomic_DNA"/>
</dbReference>
<dbReference type="Gene3D" id="2.40.30.170">
    <property type="match status" value="1"/>
</dbReference>
<feature type="domain" description="CusB-like beta-barrel" evidence="8">
    <location>
        <begin position="251"/>
        <end position="325"/>
    </location>
</feature>